<dbReference type="GO" id="GO:0006631">
    <property type="term" value="P:fatty acid metabolic process"/>
    <property type="evidence" value="ECO:0007669"/>
    <property type="project" value="TreeGrafter"/>
</dbReference>
<reference evidence="5 6" key="1">
    <citation type="submission" date="2015-03" db="EMBL/GenBank/DDBJ databases">
        <title>Genomics and transcriptomics of the oil-accumulating basidiomycete yeast T. oleaginosus allow insights into substrate utilization and the diverse evolutionary trajectories of mating systems in fungi.</title>
        <authorList>
            <consortium name="DOE Joint Genome Institute"/>
            <person name="Kourist R."/>
            <person name="Kracht O."/>
            <person name="Bracharz F."/>
            <person name="Lipzen A."/>
            <person name="Nolan M."/>
            <person name="Ohm R."/>
            <person name="Grigoriev I."/>
            <person name="Sun S."/>
            <person name="Heitman J."/>
            <person name="Bruck T."/>
            <person name="Nowrousian M."/>
        </authorList>
    </citation>
    <scope>NUCLEOTIDE SEQUENCE [LARGE SCALE GENOMIC DNA]</scope>
    <source>
        <strain evidence="5 6">IBC0246</strain>
    </source>
</reference>
<dbReference type="RefSeq" id="XP_018282291.1">
    <property type="nucleotide sequence ID" value="XM_018426341.1"/>
</dbReference>
<keyword evidence="6" id="KW-1185">Reference proteome</keyword>
<organism evidence="5 6">
    <name type="scientific">Cutaneotrichosporon oleaginosum</name>
    <dbReference type="NCBI Taxonomy" id="879819"/>
    <lineage>
        <taxon>Eukaryota</taxon>
        <taxon>Fungi</taxon>
        <taxon>Dikarya</taxon>
        <taxon>Basidiomycota</taxon>
        <taxon>Agaricomycotina</taxon>
        <taxon>Tremellomycetes</taxon>
        <taxon>Trichosporonales</taxon>
        <taxon>Trichosporonaceae</taxon>
        <taxon>Cutaneotrichosporon</taxon>
    </lineage>
</organism>
<dbReference type="SUPFAM" id="SSF56801">
    <property type="entry name" value="Acetyl-CoA synthetase-like"/>
    <property type="match status" value="1"/>
</dbReference>
<dbReference type="STRING" id="879819.A0A0J0XXJ8"/>
<protein>
    <submittedName>
        <fullName evidence="5">Acetyl-CoA synthetase-like protein</fullName>
    </submittedName>
</protein>
<dbReference type="AlphaFoldDB" id="A0A0J0XXJ8"/>
<dbReference type="Gene3D" id="3.30.300.30">
    <property type="match status" value="1"/>
</dbReference>
<dbReference type="PROSITE" id="PS00455">
    <property type="entry name" value="AMP_BINDING"/>
    <property type="match status" value="1"/>
</dbReference>
<comment type="similarity">
    <text evidence="1">Belongs to the ATP-dependent AMP-binding enzyme family.</text>
</comment>
<evidence type="ECO:0000313" key="5">
    <source>
        <dbReference type="EMBL" id="KLT45800.1"/>
    </source>
</evidence>
<evidence type="ECO:0000256" key="2">
    <source>
        <dbReference type="ARBA" id="ARBA00022598"/>
    </source>
</evidence>
<dbReference type="Pfam" id="PF00501">
    <property type="entry name" value="AMP-binding"/>
    <property type="match status" value="1"/>
</dbReference>
<dbReference type="EMBL" id="KQ087180">
    <property type="protein sequence ID" value="KLT45800.1"/>
    <property type="molecule type" value="Genomic_DNA"/>
</dbReference>
<dbReference type="Pfam" id="PF13193">
    <property type="entry name" value="AMP-binding_C"/>
    <property type="match status" value="1"/>
</dbReference>
<dbReference type="InterPro" id="IPR045851">
    <property type="entry name" value="AMP-bd_C_sf"/>
</dbReference>
<dbReference type="PANTHER" id="PTHR43201">
    <property type="entry name" value="ACYL-COA SYNTHETASE"/>
    <property type="match status" value="1"/>
</dbReference>
<dbReference type="PANTHER" id="PTHR43201:SF5">
    <property type="entry name" value="MEDIUM-CHAIN ACYL-COA LIGASE ACSF2, MITOCHONDRIAL"/>
    <property type="match status" value="1"/>
</dbReference>
<dbReference type="OrthoDB" id="10253115at2759"/>
<gene>
    <name evidence="5" type="ORF">CC85DRAFT_325512</name>
</gene>
<dbReference type="InterPro" id="IPR000873">
    <property type="entry name" value="AMP-dep_synth/lig_dom"/>
</dbReference>
<evidence type="ECO:0000256" key="1">
    <source>
        <dbReference type="ARBA" id="ARBA00006432"/>
    </source>
</evidence>
<sequence>MAAPRILSYAEIDARLTAKGSPFETAELEMNGVKQIIWKNQIPTYGHLYATTIEKWADRVCISAPVGDPHKAIAGEREYVTYREVGERAYALAGWMLEQGVGAGDAVAVGGLNTAKLIITIVAIHLLGGVPLVLNATLTGDAQVHCATLTRCKLILVDVKTAEAVGPVRDQLDARGAGPTYCWESLDLLPPAARAGCKELVVNPSPKSIAEVKSGRTRASVTPDSDANIFLTSGTTSMPKGVLLTHRISMHSNTSAEFLLARHAMRLGAPYEMAVAAATTPPPEQGVLLLPVPLFHVTGFIGMNRNFVSGGKIVLMRRWDPDAAIELMLKEKVTSSTGVPAIFQGILQARGLTDKLQLQGMSIGGSLPPARLAGDIHKTWPDIYMIAAFGMTETIGAHVTLSGPDLRRKPHAAGITMPTGQLKIVDAETRQECPTNVPGVIMMKGSNVCKGYINNPEATAAALSKDGWLDSGDIGFLDDEGFLVVCDRQKDIIIRGGENIASAEVEHVIYADDRVAEAAAVAVPHDLWGELVGVAVTLAPGATATPESILELAKPRIRTPAHPAIVVILDEPLARNANGKILKNEVKKEVVARWEAQGRDGGVVRAKL</sequence>
<dbReference type="InterPro" id="IPR020845">
    <property type="entry name" value="AMP-binding_CS"/>
</dbReference>
<proteinExistence type="inferred from homology"/>
<dbReference type="Gene3D" id="3.40.50.12780">
    <property type="entry name" value="N-terminal domain of ligase-like"/>
    <property type="match status" value="1"/>
</dbReference>
<dbReference type="GeneID" id="28986944"/>
<evidence type="ECO:0000259" key="3">
    <source>
        <dbReference type="Pfam" id="PF00501"/>
    </source>
</evidence>
<evidence type="ECO:0000259" key="4">
    <source>
        <dbReference type="Pfam" id="PF13193"/>
    </source>
</evidence>
<evidence type="ECO:0000313" key="6">
    <source>
        <dbReference type="Proteomes" id="UP000053611"/>
    </source>
</evidence>
<keyword evidence="2" id="KW-0436">Ligase</keyword>
<feature type="domain" description="AMP-binding enzyme C-terminal" evidence="4">
    <location>
        <begin position="504"/>
        <end position="580"/>
    </location>
</feature>
<accession>A0A0J0XXJ8</accession>
<name>A0A0J0XXJ8_9TREE</name>
<dbReference type="Proteomes" id="UP000053611">
    <property type="component" value="Unassembled WGS sequence"/>
</dbReference>
<dbReference type="InterPro" id="IPR025110">
    <property type="entry name" value="AMP-bd_C"/>
</dbReference>
<dbReference type="GO" id="GO:0031956">
    <property type="term" value="F:medium-chain fatty acid-CoA ligase activity"/>
    <property type="evidence" value="ECO:0007669"/>
    <property type="project" value="TreeGrafter"/>
</dbReference>
<feature type="domain" description="AMP-dependent synthetase/ligase" evidence="3">
    <location>
        <begin position="67"/>
        <end position="452"/>
    </location>
</feature>
<dbReference type="InterPro" id="IPR042099">
    <property type="entry name" value="ANL_N_sf"/>
</dbReference>